<organism evidence="1">
    <name type="scientific">Arion vulgaris</name>
    <dbReference type="NCBI Taxonomy" id="1028688"/>
    <lineage>
        <taxon>Eukaryota</taxon>
        <taxon>Metazoa</taxon>
        <taxon>Spiralia</taxon>
        <taxon>Lophotrochozoa</taxon>
        <taxon>Mollusca</taxon>
        <taxon>Gastropoda</taxon>
        <taxon>Heterobranchia</taxon>
        <taxon>Euthyneura</taxon>
        <taxon>Panpulmonata</taxon>
        <taxon>Eupulmonata</taxon>
        <taxon>Stylommatophora</taxon>
        <taxon>Helicina</taxon>
        <taxon>Arionoidea</taxon>
        <taxon>Arionidae</taxon>
        <taxon>Arion</taxon>
    </lineage>
</organism>
<name>A0A0B7BTD8_9EUPU</name>
<dbReference type="EMBL" id="HACG01049574">
    <property type="protein sequence ID" value="CEK96439.1"/>
    <property type="molecule type" value="Transcribed_RNA"/>
</dbReference>
<dbReference type="AlphaFoldDB" id="A0A0B7BTD8"/>
<reference evidence="1" key="1">
    <citation type="submission" date="2014-12" db="EMBL/GenBank/DDBJ databases">
        <title>Insight into the proteome of Arion vulgaris.</title>
        <authorList>
            <person name="Aradska J."/>
            <person name="Bulat T."/>
            <person name="Smidak R."/>
            <person name="Sarate P."/>
            <person name="Gangsoo J."/>
            <person name="Sialana F."/>
            <person name="Bilban M."/>
            <person name="Lubec G."/>
        </authorList>
    </citation>
    <scope>NUCLEOTIDE SEQUENCE</scope>
    <source>
        <tissue evidence="1">Skin</tissue>
    </source>
</reference>
<evidence type="ECO:0000313" key="1">
    <source>
        <dbReference type="EMBL" id="CEK96439.1"/>
    </source>
</evidence>
<gene>
    <name evidence="1" type="primary">ORF212081</name>
</gene>
<proteinExistence type="predicted"/>
<protein>
    <submittedName>
        <fullName evidence="1">Uncharacterized protein</fullName>
    </submittedName>
</protein>
<accession>A0A0B7BTD8</accession>
<sequence>MTCSFNHGEKQLEYYSAPLIMDFFSKRPYGLVNQWQVNIMQNTYILHLNIS</sequence>